<gene>
    <name evidence="2" type="ORF">DCW74_02615</name>
</gene>
<accession>A0A350NZZ3</accession>
<dbReference type="EMBL" id="DNAN01000090">
    <property type="protein sequence ID" value="HAW74610.1"/>
    <property type="molecule type" value="Genomic_DNA"/>
</dbReference>
<dbReference type="Gene3D" id="2.60.120.10">
    <property type="entry name" value="Jelly Rolls"/>
    <property type="match status" value="1"/>
</dbReference>
<comment type="caution">
    <text evidence="2">The sequence shown here is derived from an EMBL/GenBank/DDBJ whole genome shotgun (WGS) entry which is preliminary data.</text>
</comment>
<dbReference type="InterPro" id="IPR011051">
    <property type="entry name" value="RmlC_Cupin_sf"/>
</dbReference>
<evidence type="ECO:0000259" key="1">
    <source>
        <dbReference type="Pfam" id="PF01050"/>
    </source>
</evidence>
<dbReference type="AlphaFoldDB" id="A0A350NZZ3"/>
<protein>
    <submittedName>
        <fullName evidence="2">Cupin</fullName>
    </submittedName>
</protein>
<feature type="domain" description="Mannose-6-phosphate isomerase type II C-terminal" evidence="1">
    <location>
        <begin position="9"/>
        <end position="111"/>
    </location>
</feature>
<sequence length="131" mass="15395">MYKPPTNKKEIVTKPWGREEILVKNYFYCLKRLYVNADARLSLQYHMEKLETMILERGECILQIDNHAIPMAIDVPYTISPLTKHRLWAVQDSVVLEVSTPELDDVVRLDDDYDRAEKKGTKNNIDWGKTR</sequence>
<evidence type="ECO:0000313" key="2">
    <source>
        <dbReference type="EMBL" id="HAW74610.1"/>
    </source>
</evidence>
<proteinExistence type="predicted"/>
<dbReference type="Proteomes" id="UP000263517">
    <property type="component" value="Unassembled WGS sequence"/>
</dbReference>
<organism evidence="2 3">
    <name type="scientific">Alteromonas australica</name>
    <dbReference type="NCBI Taxonomy" id="589873"/>
    <lineage>
        <taxon>Bacteria</taxon>
        <taxon>Pseudomonadati</taxon>
        <taxon>Pseudomonadota</taxon>
        <taxon>Gammaproteobacteria</taxon>
        <taxon>Alteromonadales</taxon>
        <taxon>Alteromonadaceae</taxon>
        <taxon>Alteromonas/Salinimonas group</taxon>
        <taxon>Alteromonas</taxon>
    </lineage>
</organism>
<dbReference type="InterPro" id="IPR001538">
    <property type="entry name" value="Man6P_isomerase-2_C"/>
</dbReference>
<dbReference type="GO" id="GO:0005976">
    <property type="term" value="P:polysaccharide metabolic process"/>
    <property type="evidence" value="ECO:0007669"/>
    <property type="project" value="InterPro"/>
</dbReference>
<dbReference type="Pfam" id="PF01050">
    <property type="entry name" value="MannoseP_isomer"/>
    <property type="match status" value="1"/>
</dbReference>
<reference evidence="2 3" key="1">
    <citation type="journal article" date="2018" name="Nat. Biotechnol.">
        <title>A standardized bacterial taxonomy based on genome phylogeny substantially revises the tree of life.</title>
        <authorList>
            <person name="Parks D.H."/>
            <person name="Chuvochina M."/>
            <person name="Waite D.W."/>
            <person name="Rinke C."/>
            <person name="Skarshewski A."/>
            <person name="Chaumeil P.A."/>
            <person name="Hugenholtz P."/>
        </authorList>
    </citation>
    <scope>NUCLEOTIDE SEQUENCE [LARGE SCALE GENOMIC DNA]</scope>
    <source>
        <strain evidence="2">UBA11978</strain>
    </source>
</reference>
<dbReference type="GO" id="GO:0016779">
    <property type="term" value="F:nucleotidyltransferase activity"/>
    <property type="evidence" value="ECO:0007669"/>
    <property type="project" value="InterPro"/>
</dbReference>
<dbReference type="InterPro" id="IPR014710">
    <property type="entry name" value="RmlC-like_jellyroll"/>
</dbReference>
<dbReference type="SUPFAM" id="SSF51182">
    <property type="entry name" value="RmlC-like cupins"/>
    <property type="match status" value="1"/>
</dbReference>
<name>A0A350NZZ3_9ALTE</name>
<evidence type="ECO:0000313" key="3">
    <source>
        <dbReference type="Proteomes" id="UP000263517"/>
    </source>
</evidence>